<keyword evidence="2" id="KW-1185">Reference proteome</keyword>
<dbReference type="PANTHER" id="PTHR28037:SF1">
    <property type="entry name" value="ALCOHOL O-ACETYLTRANSFERASE 1-RELATED"/>
    <property type="match status" value="1"/>
</dbReference>
<dbReference type="SUPFAM" id="SSF52777">
    <property type="entry name" value="CoA-dependent acyltransferases"/>
    <property type="match status" value="2"/>
</dbReference>
<sequence>MSGGVRESGSSGNEAEPVLLKKLGYLDNFHLALNRLDQIRGTVISCRYTIPQALRGQERHDELKSATEAAVCAVVMDHPTLQVGVANPDSRKPSWVQLASLDLQHHIRWHFLDAEADIDKTLLQTAGLQVDTKFTDLQHRPGWFLDMLHQDNAEFLDIVYTWNHVHHDGMSGKIFHEDLLEALNSPTKTQKVHQHINKHTLTLPIQPPKMPPPLEDVCKLPLSFKTLARGALEVHGAAVFDKSPSLAHWIPIHLTPFQTQLRRFTIESDALGKIVRACRQHQTTVTGLLQALAFVSIASQLDEQTATAFRAGTALNLRRHMPTGPSTYPDFRPHRTMACYVSMLTHEFDVALVRTIRAKRSPSDAADAAATAKGPALLREDLLNEAWSGASSVRSEIATKIEKQGLRKDNLSLMRFIWDWRQYFMDLAKRPRQLSWVVSNIGVIDGTRFEAGTTAPSAAAAAAAAATTTAPAADDGPEESWSICQGLFAVSPETTNGGVCIAVLTAAGGQTCVTGTWQDCIFDVSLGERVMDDMERWLGQIASEL</sequence>
<proteinExistence type="predicted"/>
<dbReference type="InterPro" id="IPR052058">
    <property type="entry name" value="Alcohol_O-acetyltransferase"/>
</dbReference>
<dbReference type="Gene3D" id="3.30.559.10">
    <property type="entry name" value="Chloramphenicol acetyltransferase-like domain"/>
    <property type="match status" value="1"/>
</dbReference>
<evidence type="ECO:0000313" key="2">
    <source>
        <dbReference type="Proteomes" id="UP000803844"/>
    </source>
</evidence>
<protein>
    <recommendedName>
        <fullName evidence="3">Alcohol acetyltransferase</fullName>
    </recommendedName>
</protein>
<dbReference type="GO" id="GO:0008080">
    <property type="term" value="F:N-acetyltransferase activity"/>
    <property type="evidence" value="ECO:0007669"/>
    <property type="project" value="TreeGrafter"/>
</dbReference>
<name>A0A9P5CIH8_CRYP1</name>
<dbReference type="EMBL" id="MU032352">
    <property type="protein sequence ID" value="KAF3760729.1"/>
    <property type="molecule type" value="Genomic_DNA"/>
</dbReference>
<dbReference type="Proteomes" id="UP000803844">
    <property type="component" value="Unassembled WGS sequence"/>
</dbReference>
<dbReference type="Pfam" id="PF07247">
    <property type="entry name" value="AATase"/>
    <property type="match status" value="1"/>
</dbReference>
<dbReference type="InterPro" id="IPR010828">
    <property type="entry name" value="Atf2/Sli1-like"/>
</dbReference>
<dbReference type="OrthoDB" id="2150604at2759"/>
<dbReference type="RefSeq" id="XP_040771708.1">
    <property type="nucleotide sequence ID" value="XM_040921813.1"/>
</dbReference>
<evidence type="ECO:0000313" key="1">
    <source>
        <dbReference type="EMBL" id="KAF3760729.1"/>
    </source>
</evidence>
<gene>
    <name evidence="1" type="ORF">M406DRAFT_342924</name>
</gene>
<reference evidence="1" key="1">
    <citation type="journal article" date="2020" name="Phytopathology">
        <title>Genome sequence of the chestnut blight fungus Cryphonectria parasitica EP155: A fundamental resource for an archetypical invasive plant pathogen.</title>
        <authorList>
            <person name="Crouch J.A."/>
            <person name="Dawe A."/>
            <person name="Aerts A."/>
            <person name="Barry K."/>
            <person name="Churchill A.C.L."/>
            <person name="Grimwood J."/>
            <person name="Hillman B."/>
            <person name="Milgroom M.G."/>
            <person name="Pangilinan J."/>
            <person name="Smith M."/>
            <person name="Salamov A."/>
            <person name="Schmutz J."/>
            <person name="Yadav J."/>
            <person name="Grigoriev I.V."/>
            <person name="Nuss D."/>
        </authorList>
    </citation>
    <scope>NUCLEOTIDE SEQUENCE</scope>
    <source>
        <strain evidence="1">EP155</strain>
    </source>
</reference>
<dbReference type="InterPro" id="IPR023213">
    <property type="entry name" value="CAT-like_dom_sf"/>
</dbReference>
<evidence type="ECO:0008006" key="3">
    <source>
        <dbReference type="Google" id="ProtNLM"/>
    </source>
</evidence>
<dbReference type="GeneID" id="63838942"/>
<comment type="caution">
    <text evidence="1">The sequence shown here is derived from an EMBL/GenBank/DDBJ whole genome shotgun (WGS) entry which is preliminary data.</text>
</comment>
<dbReference type="AlphaFoldDB" id="A0A9P5CIH8"/>
<organism evidence="1 2">
    <name type="scientific">Cryphonectria parasitica (strain ATCC 38755 / EP155)</name>
    <dbReference type="NCBI Taxonomy" id="660469"/>
    <lineage>
        <taxon>Eukaryota</taxon>
        <taxon>Fungi</taxon>
        <taxon>Dikarya</taxon>
        <taxon>Ascomycota</taxon>
        <taxon>Pezizomycotina</taxon>
        <taxon>Sordariomycetes</taxon>
        <taxon>Sordariomycetidae</taxon>
        <taxon>Diaporthales</taxon>
        <taxon>Cryphonectriaceae</taxon>
        <taxon>Cryphonectria-Endothia species complex</taxon>
        <taxon>Cryphonectria</taxon>
    </lineage>
</organism>
<accession>A0A9P5CIH8</accession>
<dbReference type="PANTHER" id="PTHR28037">
    <property type="entry name" value="ALCOHOL O-ACETYLTRANSFERASE 1-RELATED"/>
    <property type="match status" value="1"/>
</dbReference>